<protein>
    <submittedName>
        <fullName evidence="1">Uncharacterized protein</fullName>
    </submittedName>
</protein>
<dbReference type="EMBL" id="JAPEUV010000310">
    <property type="protein sequence ID" value="KAJ4329697.1"/>
    <property type="molecule type" value="Genomic_DNA"/>
</dbReference>
<proteinExistence type="predicted"/>
<evidence type="ECO:0000313" key="1">
    <source>
        <dbReference type="EMBL" id="KAJ4329697.1"/>
    </source>
</evidence>
<dbReference type="Proteomes" id="UP001140562">
    <property type="component" value="Unassembled WGS sequence"/>
</dbReference>
<accession>A0A9W9BUU1</accession>
<organism evidence="1 2">
    <name type="scientific">Didymella glomerata</name>
    <dbReference type="NCBI Taxonomy" id="749621"/>
    <lineage>
        <taxon>Eukaryota</taxon>
        <taxon>Fungi</taxon>
        <taxon>Dikarya</taxon>
        <taxon>Ascomycota</taxon>
        <taxon>Pezizomycotina</taxon>
        <taxon>Dothideomycetes</taxon>
        <taxon>Pleosporomycetidae</taxon>
        <taxon>Pleosporales</taxon>
        <taxon>Pleosporineae</taxon>
        <taxon>Didymellaceae</taxon>
        <taxon>Didymella</taxon>
    </lineage>
</organism>
<reference evidence="1" key="1">
    <citation type="submission" date="2022-10" db="EMBL/GenBank/DDBJ databases">
        <title>Tapping the CABI collections for fungal endophytes: first genome assemblies for Collariella, Neodidymelliopsis, Ascochyta clinopodiicola, Didymella pomorum, Didymosphaeria variabile, Neocosmospora piperis and Neocucurbitaria cava.</title>
        <authorList>
            <person name="Hill R."/>
        </authorList>
    </citation>
    <scope>NUCLEOTIDE SEQUENCE</scope>
    <source>
        <strain evidence="1">IMI 360193</strain>
    </source>
</reference>
<comment type="caution">
    <text evidence="1">The sequence shown here is derived from an EMBL/GenBank/DDBJ whole genome shotgun (WGS) entry which is preliminary data.</text>
</comment>
<name>A0A9W9BUU1_9PLEO</name>
<evidence type="ECO:0000313" key="2">
    <source>
        <dbReference type="Proteomes" id="UP001140562"/>
    </source>
</evidence>
<gene>
    <name evidence="1" type="ORF">N0V87_010648</name>
</gene>
<sequence>MSELGLAQALNKQKNEDAFFEATLGTVNNFVNEENAEAFWEQKKADWKEKLEVEVWQDVELFAETFSTKTYACKLASFPFGINKNKYVKNRNIYYKLLLYILKDGGSTKRKRDAFEEERDASREETTRLKLLYQTA</sequence>
<dbReference type="OrthoDB" id="10328423at2759"/>
<dbReference type="AlphaFoldDB" id="A0A9W9BUU1"/>
<keyword evidence="2" id="KW-1185">Reference proteome</keyword>